<protein>
    <recommendedName>
        <fullName evidence="3">DUF7707 domain-containing protein</fullName>
    </recommendedName>
</protein>
<evidence type="ECO:0000259" key="3">
    <source>
        <dbReference type="Pfam" id="PF24808"/>
    </source>
</evidence>
<dbReference type="AlphaFoldDB" id="A0A9P4RBQ4"/>
<feature type="compositionally biased region" description="Low complexity" evidence="1">
    <location>
        <begin position="132"/>
        <end position="145"/>
    </location>
</feature>
<evidence type="ECO:0000256" key="2">
    <source>
        <dbReference type="SAM" id="SignalP"/>
    </source>
</evidence>
<feature type="signal peptide" evidence="2">
    <location>
        <begin position="1"/>
        <end position="19"/>
    </location>
</feature>
<accession>A0A9P4RBQ4</accession>
<reference evidence="4" key="1">
    <citation type="journal article" date="2020" name="Stud. Mycol.">
        <title>101 Dothideomycetes genomes: a test case for predicting lifestyles and emergence of pathogens.</title>
        <authorList>
            <person name="Haridas S."/>
            <person name="Albert R."/>
            <person name="Binder M."/>
            <person name="Bloem J."/>
            <person name="Labutti K."/>
            <person name="Salamov A."/>
            <person name="Andreopoulos B."/>
            <person name="Baker S."/>
            <person name="Barry K."/>
            <person name="Bills G."/>
            <person name="Bluhm B."/>
            <person name="Cannon C."/>
            <person name="Castanera R."/>
            <person name="Culley D."/>
            <person name="Daum C."/>
            <person name="Ezra D."/>
            <person name="Gonzalez J."/>
            <person name="Henrissat B."/>
            <person name="Kuo A."/>
            <person name="Liang C."/>
            <person name="Lipzen A."/>
            <person name="Lutzoni F."/>
            <person name="Magnuson J."/>
            <person name="Mondo S."/>
            <person name="Nolan M."/>
            <person name="Ohm R."/>
            <person name="Pangilinan J."/>
            <person name="Park H.-J."/>
            <person name="Ramirez L."/>
            <person name="Alfaro M."/>
            <person name="Sun H."/>
            <person name="Tritt A."/>
            <person name="Yoshinaga Y."/>
            <person name="Zwiers L.-H."/>
            <person name="Turgeon B."/>
            <person name="Goodwin S."/>
            <person name="Spatafora J."/>
            <person name="Crous P."/>
            <person name="Grigoriev I."/>
        </authorList>
    </citation>
    <scope>NUCLEOTIDE SEQUENCE</scope>
    <source>
        <strain evidence="4">CBS 125425</strain>
    </source>
</reference>
<dbReference type="PANTHER" id="PTHR38118">
    <property type="entry name" value="ANCHORED CELL WALL PROTEIN 11-RELATED"/>
    <property type="match status" value="1"/>
</dbReference>
<evidence type="ECO:0000313" key="4">
    <source>
        <dbReference type="EMBL" id="KAF2740452.1"/>
    </source>
</evidence>
<proteinExistence type="predicted"/>
<organism evidence="4 5">
    <name type="scientific">Polyplosphaeria fusca</name>
    <dbReference type="NCBI Taxonomy" id="682080"/>
    <lineage>
        <taxon>Eukaryota</taxon>
        <taxon>Fungi</taxon>
        <taxon>Dikarya</taxon>
        <taxon>Ascomycota</taxon>
        <taxon>Pezizomycotina</taxon>
        <taxon>Dothideomycetes</taxon>
        <taxon>Pleosporomycetidae</taxon>
        <taxon>Pleosporales</taxon>
        <taxon>Tetraplosphaeriaceae</taxon>
        <taxon>Polyplosphaeria</taxon>
    </lineage>
</organism>
<dbReference type="PANTHER" id="PTHR38118:SF2">
    <property type="entry name" value="CDP-ALCOHOL PHOSPHATIDYLTRANSFERASE PROTEIN"/>
    <property type="match status" value="1"/>
</dbReference>
<dbReference type="Proteomes" id="UP000799444">
    <property type="component" value="Unassembled WGS sequence"/>
</dbReference>
<keyword evidence="2" id="KW-0732">Signal</keyword>
<feature type="region of interest" description="Disordered" evidence="1">
    <location>
        <begin position="132"/>
        <end position="168"/>
    </location>
</feature>
<dbReference type="EMBL" id="ML996100">
    <property type="protein sequence ID" value="KAF2740452.1"/>
    <property type="molecule type" value="Genomic_DNA"/>
</dbReference>
<comment type="caution">
    <text evidence="4">The sequence shown here is derived from an EMBL/GenBank/DDBJ whole genome shotgun (WGS) entry which is preliminary data.</text>
</comment>
<gene>
    <name evidence="4" type="ORF">EJ04DRAFT_455576</name>
</gene>
<feature type="domain" description="DUF7707" evidence="3">
    <location>
        <begin position="31"/>
        <end position="131"/>
    </location>
</feature>
<sequence length="201" mass="20384">MLYSMLLVAAAAFTGLVSAQNATFANGPCCSVDVSGLNSTVRGDFCQAQQNTCREICQEASTTRFKNNTCAVETLQFNCTCGDNSTPNMSDYQQTVPGQLCLLWFADCIEASGQNLEAQETCKSVQCGNKTTEGGDSSSSSSATGGPTGSATTGGNGGQASATNEAQSSSSSAAATALAIAREYGTPLLAGGFAALFGLAL</sequence>
<feature type="compositionally biased region" description="Low complexity" evidence="1">
    <location>
        <begin position="159"/>
        <end position="168"/>
    </location>
</feature>
<name>A0A9P4RBQ4_9PLEO</name>
<dbReference type="OrthoDB" id="2121879at2759"/>
<feature type="compositionally biased region" description="Gly residues" evidence="1">
    <location>
        <begin position="146"/>
        <end position="158"/>
    </location>
</feature>
<dbReference type="Pfam" id="PF24808">
    <property type="entry name" value="DUF7707"/>
    <property type="match status" value="1"/>
</dbReference>
<keyword evidence="5" id="KW-1185">Reference proteome</keyword>
<dbReference type="InterPro" id="IPR056124">
    <property type="entry name" value="DUF7707"/>
</dbReference>
<evidence type="ECO:0000256" key="1">
    <source>
        <dbReference type="SAM" id="MobiDB-lite"/>
    </source>
</evidence>
<evidence type="ECO:0000313" key="5">
    <source>
        <dbReference type="Proteomes" id="UP000799444"/>
    </source>
</evidence>
<feature type="chain" id="PRO_5040146950" description="DUF7707 domain-containing protein" evidence="2">
    <location>
        <begin position="20"/>
        <end position="201"/>
    </location>
</feature>